<dbReference type="GO" id="GO:0016887">
    <property type="term" value="F:ATP hydrolysis activity"/>
    <property type="evidence" value="ECO:0007669"/>
    <property type="project" value="InterPro"/>
</dbReference>
<dbReference type="Gene3D" id="6.10.280.40">
    <property type="match status" value="1"/>
</dbReference>
<dbReference type="STRING" id="4565.A0A3B6TYX7"/>
<dbReference type="Gramene" id="TraesCLE_scaffold_104637_01G000100.1">
    <property type="protein sequence ID" value="TraesCLE_scaffold_104637_01G000100.1"/>
    <property type="gene ID" value="TraesCLE_scaffold_104637_01G000100"/>
</dbReference>
<dbReference type="OrthoDB" id="676321at2759"/>
<evidence type="ECO:0000256" key="2">
    <source>
        <dbReference type="RuleBase" id="RU003651"/>
    </source>
</evidence>
<keyword evidence="2" id="KW-0547">Nucleotide-binding</keyword>
<reference evidence="5" key="1">
    <citation type="submission" date="2018-08" db="EMBL/GenBank/DDBJ databases">
        <authorList>
            <person name="Rossello M."/>
        </authorList>
    </citation>
    <scope>NUCLEOTIDE SEQUENCE [LARGE SCALE GENOMIC DNA]</scope>
    <source>
        <strain evidence="5">cv. Chinese Spring</strain>
    </source>
</reference>
<reference evidence="5" key="2">
    <citation type="submission" date="2018-10" db="UniProtKB">
        <authorList>
            <consortium name="EnsemblPlants"/>
        </authorList>
    </citation>
    <scope>IDENTIFICATION</scope>
</reference>
<dbReference type="Gramene" id="TraesCS7D03G1189700.1">
    <property type="protein sequence ID" value="TraesCS7D03G1189700.1.CDS1"/>
    <property type="gene ID" value="TraesCS7D03G1189700"/>
</dbReference>
<dbReference type="AlphaFoldDB" id="A0A3B6TYX7"/>
<dbReference type="InterPro" id="IPR050747">
    <property type="entry name" value="Mitochondrial_chaperone_BCS1"/>
</dbReference>
<dbReference type="InterPro" id="IPR027417">
    <property type="entry name" value="P-loop_NTPase"/>
</dbReference>
<evidence type="ECO:0000313" key="5">
    <source>
        <dbReference type="EnsemblPlants" id="TraesCS7D02G503000.1.cds1"/>
    </source>
</evidence>
<dbReference type="OMA" id="NIKPIRC"/>
<feature type="domain" description="AAA+ ATPase" evidence="4">
    <location>
        <begin position="2"/>
        <end position="155"/>
    </location>
</feature>
<dbReference type="PANTHER" id="PTHR23070">
    <property type="entry name" value="BCS1 AAA-TYPE ATPASE"/>
    <property type="match status" value="1"/>
</dbReference>
<dbReference type="InterPro" id="IPR058017">
    <property type="entry name" value="At3g28540-like_C"/>
</dbReference>
<feature type="compositionally biased region" description="Basic and acidic residues" evidence="3">
    <location>
        <begin position="76"/>
        <end position="91"/>
    </location>
</feature>
<dbReference type="SMART" id="SM00382">
    <property type="entry name" value="AAA"/>
    <property type="match status" value="1"/>
</dbReference>
<evidence type="ECO:0000256" key="3">
    <source>
        <dbReference type="SAM" id="MobiDB-lite"/>
    </source>
</evidence>
<protein>
    <recommendedName>
        <fullName evidence="4">AAA+ ATPase domain-containing protein</fullName>
    </recommendedName>
</protein>
<keyword evidence="6" id="KW-1185">Reference proteome</keyword>
<evidence type="ECO:0000256" key="1">
    <source>
        <dbReference type="ARBA" id="ARBA00007448"/>
    </source>
</evidence>
<dbReference type="PaxDb" id="4565-Traes_7DL_A7645D9D7.1"/>
<accession>A0A3B6TYX7</accession>
<dbReference type="SUPFAM" id="SSF52540">
    <property type="entry name" value="P-loop containing nucleoside triphosphate hydrolases"/>
    <property type="match status" value="1"/>
</dbReference>
<proteinExistence type="inferred from homology"/>
<dbReference type="Gramene" id="TraesRN7D0101223900.1">
    <property type="protein sequence ID" value="TraesRN7D0101223900.1"/>
    <property type="gene ID" value="TraesRN7D0101223900"/>
</dbReference>
<feature type="region of interest" description="Disordered" evidence="3">
    <location>
        <begin position="72"/>
        <end position="91"/>
    </location>
</feature>
<organism evidence="5">
    <name type="scientific">Triticum aestivum</name>
    <name type="common">Wheat</name>
    <dbReference type="NCBI Taxonomy" id="4565"/>
    <lineage>
        <taxon>Eukaryota</taxon>
        <taxon>Viridiplantae</taxon>
        <taxon>Streptophyta</taxon>
        <taxon>Embryophyta</taxon>
        <taxon>Tracheophyta</taxon>
        <taxon>Spermatophyta</taxon>
        <taxon>Magnoliopsida</taxon>
        <taxon>Liliopsida</taxon>
        <taxon>Poales</taxon>
        <taxon>Poaceae</taxon>
        <taxon>BOP clade</taxon>
        <taxon>Pooideae</taxon>
        <taxon>Triticodae</taxon>
        <taxon>Triticeae</taxon>
        <taxon>Triticinae</taxon>
        <taxon>Triticum</taxon>
    </lineage>
</organism>
<feature type="compositionally biased region" description="Basic and acidic residues" evidence="3">
    <location>
        <begin position="225"/>
        <end position="263"/>
    </location>
</feature>
<dbReference type="GO" id="GO:0005524">
    <property type="term" value="F:ATP binding"/>
    <property type="evidence" value="ECO:0007669"/>
    <property type="project" value="UniProtKB-KW"/>
</dbReference>
<dbReference type="InterPro" id="IPR003959">
    <property type="entry name" value="ATPase_AAA_core"/>
</dbReference>
<keyword evidence="2" id="KW-0067">ATP-binding</keyword>
<dbReference type="Gene3D" id="3.40.50.300">
    <property type="entry name" value="P-loop containing nucleotide triphosphate hydrolases"/>
    <property type="match status" value="1"/>
</dbReference>
<dbReference type="EnsemblPlants" id="TraesCS7D02G503000.1">
    <property type="protein sequence ID" value="TraesCS7D02G503000.1.cds1"/>
    <property type="gene ID" value="TraesCS7D02G503000"/>
</dbReference>
<dbReference type="InterPro" id="IPR003593">
    <property type="entry name" value="AAA+_ATPase"/>
</dbReference>
<dbReference type="Pfam" id="PF00004">
    <property type="entry name" value="AAA"/>
    <property type="match status" value="1"/>
</dbReference>
<dbReference type="SMR" id="A0A3B6TYX7"/>
<dbReference type="Gramene" id="TraesCS7D02G503000.1">
    <property type="protein sequence ID" value="TraesCS7D02G503000.1.cds1"/>
    <property type="gene ID" value="TraesCS7D02G503000"/>
</dbReference>
<dbReference type="Pfam" id="PF25568">
    <property type="entry name" value="AAA_lid_At3g28540"/>
    <property type="match status" value="1"/>
</dbReference>
<dbReference type="InterPro" id="IPR003960">
    <property type="entry name" value="ATPase_AAA_CS"/>
</dbReference>
<dbReference type="PROSITE" id="PS00674">
    <property type="entry name" value="AAA"/>
    <property type="match status" value="1"/>
</dbReference>
<evidence type="ECO:0000313" key="6">
    <source>
        <dbReference type="Proteomes" id="UP000019116"/>
    </source>
</evidence>
<name>A0A3B6TYX7_WHEAT</name>
<dbReference type="Proteomes" id="UP000019116">
    <property type="component" value="Chromosome 7D"/>
</dbReference>
<feature type="region of interest" description="Disordered" evidence="3">
    <location>
        <begin position="225"/>
        <end position="275"/>
    </location>
</feature>
<evidence type="ECO:0000259" key="4">
    <source>
        <dbReference type="SMART" id="SM00382"/>
    </source>
</evidence>
<comment type="similarity">
    <text evidence="1">Belongs to the AAA ATPase family. BCS1 subfamily.</text>
</comment>
<sequence length="275" mass="30795">MEAGHLLYGPPDTGKSTMIDAMANFLDYGVYDLELTAVKNNTELRKLFIETTGKSIIVIEDIDCSVDFTGKRHKDKASSDKDSDNDDKPKLLIEPEKDDATKLTLSGLLNFIDGLWSACGGERIIIFTTNHKEMLDPALIRRGRMDKHIEMSYCSFEGFKVLAKNYLDVIEHELFGEVQHLLEETDMSPTDVAENLMPMSKKKKRDPDVCLIGLIEALKQAKEEAAAAKVKEAEEAQVKKAKEKEETEVKKAKEEDKEKDKAPEAANGDIKQGDK</sequence>